<keyword evidence="2" id="KW-1185">Reference proteome</keyword>
<dbReference type="OrthoDB" id="4062651at2759"/>
<dbReference type="SUPFAM" id="SSF56112">
    <property type="entry name" value="Protein kinase-like (PK-like)"/>
    <property type="match status" value="1"/>
</dbReference>
<name>A0A9N8PH63_9PEZI</name>
<dbReference type="Proteomes" id="UP000714618">
    <property type="component" value="Unassembled WGS sequence"/>
</dbReference>
<comment type="caution">
    <text evidence="1">The sequence shown here is derived from an EMBL/GenBank/DDBJ whole genome shotgun (WGS) entry which is preliminary data.</text>
</comment>
<accession>A0A9N8PH63</accession>
<dbReference type="InterPro" id="IPR011009">
    <property type="entry name" value="Kinase-like_dom_sf"/>
</dbReference>
<sequence length="254" mass="28632">MQACVNSPFETWLPLIDFTATAFMFDLGGNVVIKSPFLWTNPTPFHEKVMEDNIASIEKEKEILSVLRQEPHPNIVHTIVLSQQGIFLERLVMSLSQRLKGPALPISPQLKVRWIQQIVNNILLDERANIKLIDFDCTVKYGDALIAATTPFAKLDGNLNTPLAGAESETFAIGSCIYNIHFDYSPLPELEDRELDEKWSKHEYPSTGDDELGVIIRKCWNGEFESLAALDAVVKSLRSDGNRRAWSRCNESAK</sequence>
<dbReference type="EMBL" id="CAIJEO010000005">
    <property type="protein sequence ID" value="CAD0093895.1"/>
    <property type="molecule type" value="Genomic_DNA"/>
</dbReference>
<reference evidence="1" key="1">
    <citation type="submission" date="2020-06" db="EMBL/GenBank/DDBJ databases">
        <authorList>
            <person name="Onetto C."/>
        </authorList>
    </citation>
    <scope>NUCLEOTIDE SEQUENCE</scope>
</reference>
<evidence type="ECO:0000313" key="1">
    <source>
        <dbReference type="EMBL" id="CAD0093895.1"/>
    </source>
</evidence>
<proteinExistence type="predicted"/>
<organism evidence="1 2">
    <name type="scientific">Aureobasidium mustum</name>
    <dbReference type="NCBI Taxonomy" id="2773714"/>
    <lineage>
        <taxon>Eukaryota</taxon>
        <taxon>Fungi</taxon>
        <taxon>Dikarya</taxon>
        <taxon>Ascomycota</taxon>
        <taxon>Pezizomycotina</taxon>
        <taxon>Dothideomycetes</taxon>
        <taxon>Dothideomycetidae</taxon>
        <taxon>Dothideales</taxon>
        <taxon>Saccotheciaceae</taxon>
        <taxon>Aureobasidium</taxon>
    </lineage>
</organism>
<evidence type="ECO:0000313" key="2">
    <source>
        <dbReference type="Proteomes" id="UP000714618"/>
    </source>
</evidence>
<gene>
    <name evidence="1" type="ORF">AWRI4233_LOCUS4434</name>
</gene>
<protein>
    <recommendedName>
        <fullName evidence="3">Protein kinase domain-containing protein</fullName>
    </recommendedName>
</protein>
<dbReference type="Gene3D" id="1.10.510.10">
    <property type="entry name" value="Transferase(Phosphotransferase) domain 1"/>
    <property type="match status" value="1"/>
</dbReference>
<evidence type="ECO:0008006" key="3">
    <source>
        <dbReference type="Google" id="ProtNLM"/>
    </source>
</evidence>
<dbReference type="AlphaFoldDB" id="A0A9N8PH63"/>